<dbReference type="GO" id="GO:0016740">
    <property type="term" value="F:transferase activity"/>
    <property type="evidence" value="ECO:0007669"/>
    <property type="project" value="UniProtKB-KW"/>
</dbReference>
<evidence type="ECO:0000313" key="3">
    <source>
        <dbReference type="Proteomes" id="UP000218785"/>
    </source>
</evidence>
<dbReference type="AlphaFoldDB" id="A0A1Z4N2V9"/>
<evidence type="ECO:0000313" key="2">
    <source>
        <dbReference type="EMBL" id="BAZ00026.1"/>
    </source>
</evidence>
<sequence length="328" mass="38312">MSNSLRRLSIGLPVYNGEKFIRESIDCILNQTFQDFELIISDNASTDNTEEICREYAAKDNRIRYYRNATNIGCARNFNRAFELSTGEYFKWVAYDDLHAPDFIQKCIEILDQDPTVVLCHSHTYYIDEQGKFIQTYDIKFKTDSSKPQERFQELLTKHYCYQIYGVIRADAIRKSPYIIGCGAADAIFLLRIALLGRFYEIPEYLFFARSHPQQSMSMFLPNYLLANSNNQKELLSVLPDFYGYAVWFDTANAGKIIFPHWRILGEVLLSIWKSPLNWQEKLSCLLGMPKRLQGTEYLLFKDLQLAAQILWKNRQNFYQRFSVLSGG</sequence>
<dbReference type="Pfam" id="PF00535">
    <property type="entry name" value="Glycos_transf_2"/>
    <property type="match status" value="1"/>
</dbReference>
<dbReference type="InterPro" id="IPR029044">
    <property type="entry name" value="Nucleotide-diphossugar_trans"/>
</dbReference>
<protein>
    <submittedName>
        <fullName evidence="2">Glycosyl transferase family protein</fullName>
    </submittedName>
</protein>
<name>A0A1Z4N2V9_9CYAN</name>
<dbReference type="PANTHER" id="PTHR22916">
    <property type="entry name" value="GLYCOSYLTRANSFERASE"/>
    <property type="match status" value="1"/>
</dbReference>
<feature type="domain" description="Glycosyltransferase 2-like" evidence="1">
    <location>
        <begin position="9"/>
        <end position="174"/>
    </location>
</feature>
<dbReference type="PANTHER" id="PTHR22916:SF56">
    <property type="entry name" value="GLYCOSYL TRANSFERASE"/>
    <property type="match status" value="1"/>
</dbReference>
<evidence type="ECO:0000259" key="1">
    <source>
        <dbReference type="Pfam" id="PF00535"/>
    </source>
</evidence>
<dbReference type="Gene3D" id="3.90.550.10">
    <property type="entry name" value="Spore Coat Polysaccharide Biosynthesis Protein SpsA, Chain A"/>
    <property type="match status" value="1"/>
</dbReference>
<accession>A0A1Z4N2V9</accession>
<keyword evidence="2" id="KW-0808">Transferase</keyword>
<proteinExistence type="predicted"/>
<gene>
    <name evidence="2" type="ORF">NIES37_40090</name>
</gene>
<dbReference type="Proteomes" id="UP000218785">
    <property type="component" value="Chromosome"/>
</dbReference>
<dbReference type="KEGG" id="ttq:NIES37_40090"/>
<reference evidence="2 3" key="1">
    <citation type="submission" date="2017-06" db="EMBL/GenBank/DDBJ databases">
        <title>Genome sequencing of cyanobaciteial culture collection at National Institute for Environmental Studies (NIES).</title>
        <authorList>
            <person name="Hirose Y."/>
            <person name="Shimura Y."/>
            <person name="Fujisawa T."/>
            <person name="Nakamura Y."/>
            <person name="Kawachi M."/>
        </authorList>
    </citation>
    <scope>NUCLEOTIDE SEQUENCE [LARGE SCALE GENOMIC DNA]</scope>
    <source>
        <strain evidence="2 3">NIES-37</strain>
    </source>
</reference>
<organism evidence="2 3">
    <name type="scientific">Tolypothrix tenuis PCC 7101</name>
    <dbReference type="NCBI Taxonomy" id="231146"/>
    <lineage>
        <taxon>Bacteria</taxon>
        <taxon>Bacillati</taxon>
        <taxon>Cyanobacteriota</taxon>
        <taxon>Cyanophyceae</taxon>
        <taxon>Nostocales</taxon>
        <taxon>Tolypothrichaceae</taxon>
        <taxon>Tolypothrix</taxon>
    </lineage>
</organism>
<dbReference type="EMBL" id="AP018248">
    <property type="protein sequence ID" value="BAZ00026.1"/>
    <property type="molecule type" value="Genomic_DNA"/>
</dbReference>
<dbReference type="SUPFAM" id="SSF53448">
    <property type="entry name" value="Nucleotide-diphospho-sugar transferases"/>
    <property type="match status" value="1"/>
</dbReference>
<dbReference type="RefSeq" id="WP_096578606.1">
    <property type="nucleotide sequence ID" value="NZ_CAWNJS010000001.1"/>
</dbReference>
<keyword evidence="3" id="KW-1185">Reference proteome</keyword>
<dbReference type="InterPro" id="IPR001173">
    <property type="entry name" value="Glyco_trans_2-like"/>
</dbReference>